<keyword evidence="6" id="KW-0560">Oxidoreductase</keyword>
<accession>A0ABU5C3P1</accession>
<comment type="caution">
    <text evidence="9">The sequence shown here is derived from an EMBL/GenBank/DDBJ whole genome shotgun (WGS) entry which is preliminary data.</text>
</comment>
<keyword evidence="4" id="KW-0274">FAD</keyword>
<dbReference type="InterPro" id="IPR016164">
    <property type="entry name" value="FAD-linked_Oxase-like_C"/>
</dbReference>
<dbReference type="SUPFAM" id="SSF56176">
    <property type="entry name" value="FAD-binding/transporter-associated domain-like"/>
    <property type="match status" value="1"/>
</dbReference>
<dbReference type="Gene3D" id="1.10.45.10">
    <property type="entry name" value="Vanillyl-alcohol Oxidase, Chain A, domain 4"/>
    <property type="match status" value="1"/>
</dbReference>
<dbReference type="PANTHER" id="PTHR11748:SF111">
    <property type="entry name" value="D-LACTATE DEHYDROGENASE, MITOCHONDRIAL-RELATED"/>
    <property type="match status" value="1"/>
</dbReference>
<protein>
    <recommendedName>
        <fullName evidence="7">D-lactate dehydrogenase (cytochrome)</fullName>
        <ecNumber evidence="7">1.1.2.4</ecNumber>
    </recommendedName>
</protein>
<keyword evidence="10" id="KW-1185">Reference proteome</keyword>
<feature type="domain" description="FAD-binding PCMH-type" evidence="8">
    <location>
        <begin position="1"/>
        <end position="73"/>
    </location>
</feature>
<evidence type="ECO:0000256" key="7">
    <source>
        <dbReference type="ARBA" id="ARBA00038897"/>
    </source>
</evidence>
<dbReference type="InterPro" id="IPR016169">
    <property type="entry name" value="FAD-bd_PCMH_sub2"/>
</dbReference>
<evidence type="ECO:0000256" key="3">
    <source>
        <dbReference type="ARBA" id="ARBA00022630"/>
    </source>
</evidence>
<dbReference type="InterPro" id="IPR016171">
    <property type="entry name" value="Vanillyl_alc_oxidase_C-sub2"/>
</dbReference>
<comment type="similarity">
    <text evidence="2">Belongs to the FAD-binding oxidoreductase/transferase type 4 family.</text>
</comment>
<dbReference type="EMBL" id="JAWDIP010000003">
    <property type="protein sequence ID" value="MDY0393337.1"/>
    <property type="molecule type" value="Genomic_DNA"/>
</dbReference>
<proteinExistence type="inferred from homology"/>
<dbReference type="EC" id="1.1.2.4" evidence="7"/>
<evidence type="ECO:0000313" key="9">
    <source>
        <dbReference type="EMBL" id="MDY0393337.1"/>
    </source>
</evidence>
<dbReference type="Pfam" id="PF02913">
    <property type="entry name" value="FAD-oxidase_C"/>
    <property type="match status" value="1"/>
</dbReference>
<keyword evidence="5" id="KW-0809">Transit peptide</keyword>
<evidence type="ECO:0000256" key="1">
    <source>
        <dbReference type="ARBA" id="ARBA00001974"/>
    </source>
</evidence>
<keyword evidence="3" id="KW-0285">Flavoprotein</keyword>
<dbReference type="InterPro" id="IPR016166">
    <property type="entry name" value="FAD-bd_PCMH"/>
</dbReference>
<evidence type="ECO:0000313" key="10">
    <source>
        <dbReference type="Proteomes" id="UP001281447"/>
    </source>
</evidence>
<reference evidence="9 10" key="1">
    <citation type="submission" date="2023-10" db="EMBL/GenBank/DDBJ databases">
        <title>Virgibacillus halophilus 5B73C genome.</title>
        <authorList>
            <person name="Miliotis G."/>
            <person name="Sengupta P."/>
            <person name="Hameed A."/>
            <person name="Chuvochina M."/>
            <person name="Mcdonagh F."/>
            <person name="Simpson A.C."/>
            <person name="Singh N.K."/>
            <person name="Rekha P.D."/>
            <person name="Raman K."/>
            <person name="Hugenholtz P."/>
            <person name="Venkateswaran K."/>
        </authorList>
    </citation>
    <scope>NUCLEOTIDE SEQUENCE [LARGE SCALE GENOMIC DNA]</scope>
    <source>
        <strain evidence="9 10">5B73C</strain>
    </source>
</reference>
<organism evidence="9 10">
    <name type="scientific">Tigheibacillus halophilus</name>
    <dbReference type="NCBI Taxonomy" id="361280"/>
    <lineage>
        <taxon>Bacteria</taxon>
        <taxon>Bacillati</taxon>
        <taxon>Bacillota</taxon>
        <taxon>Bacilli</taxon>
        <taxon>Bacillales</taxon>
        <taxon>Bacillaceae</taxon>
        <taxon>Tigheibacillus</taxon>
    </lineage>
</organism>
<dbReference type="Proteomes" id="UP001281447">
    <property type="component" value="Unassembled WGS sequence"/>
</dbReference>
<sequence>MAATNASGTSAVRYGIMRDQVRDMEVVLADGMVIHTGSLAAKSSSGYNLNGLFVGSEGTLGIFTELTLRIHGISEHTLAARASFQTLDESVQAVISLLQAGIPIARVELVDEESMKQINRYSETDYPEGPTLFLEFHGNKEGLKQDVALTKELMDDHHCSALHFESDTAAMNRLWEARHHVAYAYIHNHQGKKQMVTDVCVPISEMSGAIRDARKAVEASGLPGGIVGHVGDGNYHIILMVDPENREDLQQADKVNEHIVTYALERGGTCTGEHSVGVGKKKYQEKEHGDALLVMRKLKQALDPNGILNPGKVLP</sequence>
<dbReference type="SUPFAM" id="SSF55103">
    <property type="entry name" value="FAD-linked oxidases, C-terminal domain"/>
    <property type="match status" value="1"/>
</dbReference>
<evidence type="ECO:0000259" key="8">
    <source>
        <dbReference type="PROSITE" id="PS51387"/>
    </source>
</evidence>
<dbReference type="InterPro" id="IPR004113">
    <property type="entry name" value="FAD-bd_oxidored_4_C"/>
</dbReference>
<evidence type="ECO:0000256" key="6">
    <source>
        <dbReference type="ARBA" id="ARBA00023002"/>
    </source>
</evidence>
<evidence type="ECO:0000256" key="5">
    <source>
        <dbReference type="ARBA" id="ARBA00022946"/>
    </source>
</evidence>
<dbReference type="InterPro" id="IPR006094">
    <property type="entry name" value="Oxid_FAD_bind_N"/>
</dbReference>
<dbReference type="Gene3D" id="3.30.70.2740">
    <property type="match status" value="1"/>
</dbReference>
<dbReference type="Pfam" id="PF01565">
    <property type="entry name" value="FAD_binding_4"/>
    <property type="match status" value="1"/>
</dbReference>
<name>A0ABU5C3P1_9BACI</name>
<comment type="cofactor">
    <cofactor evidence="1">
        <name>FAD</name>
        <dbReference type="ChEBI" id="CHEBI:57692"/>
    </cofactor>
</comment>
<dbReference type="Gene3D" id="3.30.465.10">
    <property type="match status" value="1"/>
</dbReference>
<evidence type="ECO:0000256" key="2">
    <source>
        <dbReference type="ARBA" id="ARBA00008000"/>
    </source>
</evidence>
<dbReference type="InterPro" id="IPR036318">
    <property type="entry name" value="FAD-bd_PCMH-like_sf"/>
</dbReference>
<gene>
    <name evidence="9" type="ORF">RWE15_01490</name>
</gene>
<dbReference type="PANTHER" id="PTHR11748">
    <property type="entry name" value="D-LACTATE DEHYDROGENASE"/>
    <property type="match status" value="1"/>
</dbReference>
<dbReference type="PROSITE" id="PS51387">
    <property type="entry name" value="FAD_PCMH"/>
    <property type="match status" value="1"/>
</dbReference>
<evidence type="ECO:0000256" key="4">
    <source>
        <dbReference type="ARBA" id="ARBA00022827"/>
    </source>
</evidence>